<feature type="region of interest" description="Disordered" evidence="1">
    <location>
        <begin position="45"/>
        <end position="72"/>
    </location>
</feature>
<dbReference type="EMBL" id="CP015220">
    <property type="protein sequence ID" value="AMY21843.1"/>
    <property type="molecule type" value="Genomic_DNA"/>
</dbReference>
<dbReference type="AlphaFoldDB" id="A0A143QF74"/>
<name>A0A143QF74_RHOFA</name>
<protein>
    <submittedName>
        <fullName evidence="2">Uncharacterized protein</fullName>
    </submittedName>
</protein>
<reference evidence="3" key="2">
    <citation type="submission" date="2016-04" db="EMBL/GenBank/DDBJ databases">
        <title>Complete Genome and Plasmid Sequences for Rhodococcus fascians D188 and Draft Sequences for Rhodococcus spp. Isolates PBTS 1 and PBTS 2.</title>
        <authorList>
            <person name="Stamer R."/>
            <person name="Vereecke D."/>
            <person name="Zhang Y."/>
            <person name="Schilkey F."/>
            <person name="Devitt N."/>
            <person name="Randall J."/>
        </authorList>
    </citation>
    <scope>NUCLEOTIDE SEQUENCE [LARGE SCALE GENOMIC DNA]</scope>
    <source>
        <strain evidence="3">PBTS2</strain>
    </source>
</reference>
<feature type="region of interest" description="Disordered" evidence="1">
    <location>
        <begin position="1"/>
        <end position="25"/>
    </location>
</feature>
<evidence type="ECO:0000256" key="1">
    <source>
        <dbReference type="SAM" id="MobiDB-lite"/>
    </source>
</evidence>
<keyword evidence="3" id="KW-1185">Reference proteome</keyword>
<dbReference type="PATRIC" id="fig|1653479.3.peg.532"/>
<organism evidence="2 3">
    <name type="scientific">Rhodococcoides fascians</name>
    <name type="common">Rhodococcus fascians</name>
    <dbReference type="NCBI Taxonomy" id="1828"/>
    <lineage>
        <taxon>Bacteria</taxon>
        <taxon>Bacillati</taxon>
        <taxon>Actinomycetota</taxon>
        <taxon>Actinomycetes</taxon>
        <taxon>Mycobacteriales</taxon>
        <taxon>Nocardiaceae</taxon>
        <taxon>Rhodococcoides</taxon>
    </lineage>
</organism>
<gene>
    <name evidence="2" type="ORF">A3Q41_00523</name>
</gene>
<sequence>MAVSDETGGTTGGPDASGIVGISSVGGVTSTGGVDIAATTGVGLGASAGGMAMGVDRNGSGSPTTRDSPTTR</sequence>
<evidence type="ECO:0000313" key="3">
    <source>
        <dbReference type="Proteomes" id="UP000076038"/>
    </source>
</evidence>
<accession>A0A143QF74</accession>
<dbReference type="RefSeq" id="WP_063216114.1">
    <property type="nucleotide sequence ID" value="NZ_CP015220.1"/>
</dbReference>
<proteinExistence type="predicted"/>
<evidence type="ECO:0000313" key="2">
    <source>
        <dbReference type="EMBL" id="AMY21843.1"/>
    </source>
</evidence>
<reference evidence="2 3" key="1">
    <citation type="journal article" date="2016" name="Genome Announc.">
        <title>Complete Genome and Plasmid Sequences for Rhodococcus fascians D188 and Draft Sequences for Rhodococcus Isolates PBTS 1 and PBTS 2.</title>
        <authorList>
            <person name="Stamler R.A."/>
            <person name="Vereecke D."/>
            <person name="Zhang Y."/>
            <person name="Schilkey F."/>
            <person name="Devitt N."/>
            <person name="Randall J.J."/>
        </authorList>
    </citation>
    <scope>NUCLEOTIDE SEQUENCE [LARGE SCALE GENOMIC DNA]</scope>
    <source>
        <strain evidence="2 3">PBTS2</strain>
    </source>
</reference>
<feature type="compositionally biased region" description="Polar residues" evidence="1">
    <location>
        <begin position="59"/>
        <end position="72"/>
    </location>
</feature>
<dbReference type="Proteomes" id="UP000076038">
    <property type="component" value="Chromosome"/>
</dbReference>
<dbReference type="KEGG" id="rhs:A3Q41_00523"/>